<feature type="signal peptide" evidence="1">
    <location>
        <begin position="1"/>
        <end position="20"/>
    </location>
</feature>
<reference evidence="2" key="1">
    <citation type="submission" date="2021-06" db="EMBL/GenBank/DDBJ databases">
        <authorList>
            <person name="Lee C.-S."/>
            <person name="Jin L."/>
        </authorList>
    </citation>
    <scope>NUCLEOTIDE SEQUENCE</scope>
    <source>
        <strain evidence="2">Con5</strain>
        <plasmid evidence="2">p2</plasmid>
    </source>
</reference>
<evidence type="ECO:0000313" key="2">
    <source>
        <dbReference type="EMBL" id="QWK92621.1"/>
    </source>
</evidence>
<keyword evidence="2" id="KW-0614">Plasmid</keyword>
<name>A0A975PCI3_9RHOB</name>
<dbReference type="KEGG" id="gfu:KM031_19810"/>
<evidence type="ECO:0000256" key="1">
    <source>
        <dbReference type="SAM" id="SignalP"/>
    </source>
</evidence>
<feature type="chain" id="PRO_5037216864" evidence="1">
    <location>
        <begin position="21"/>
        <end position="159"/>
    </location>
</feature>
<proteinExistence type="predicted"/>
<accession>A0A975PCI3</accession>
<dbReference type="RefSeq" id="WP_215505607.1">
    <property type="nucleotide sequence ID" value="NZ_CP076363.1"/>
</dbReference>
<dbReference type="Proteomes" id="UP000679352">
    <property type="component" value="Plasmid p2"/>
</dbReference>
<geneLocation type="plasmid" evidence="2 3">
    <name>p2</name>
</geneLocation>
<dbReference type="EMBL" id="CP076363">
    <property type="protein sequence ID" value="QWK92621.1"/>
    <property type="molecule type" value="Genomic_DNA"/>
</dbReference>
<keyword evidence="3" id="KW-1185">Reference proteome</keyword>
<organism evidence="2 3">
    <name type="scientific">Gemmobacter fulvus</name>
    <dbReference type="NCBI Taxonomy" id="2840474"/>
    <lineage>
        <taxon>Bacteria</taxon>
        <taxon>Pseudomonadati</taxon>
        <taxon>Pseudomonadota</taxon>
        <taxon>Alphaproteobacteria</taxon>
        <taxon>Rhodobacterales</taxon>
        <taxon>Paracoccaceae</taxon>
        <taxon>Gemmobacter</taxon>
    </lineage>
</organism>
<sequence>MKLLHVLAVSAAFAAPMASANTMMIKDVAVETDVSAIGNEAAAKYWGNLATDLQAAILSRVQDRIKDDGVTVGVDINEVSLANSFQTTLGVADSVLVGVIRITNAEGTQLDTYELSVSIEIANRYLKDGVAPASSFTDSPEHYAAMVDAFAESVVERLK</sequence>
<gene>
    <name evidence="2" type="ORF">KM031_19810</name>
</gene>
<keyword evidence="1" id="KW-0732">Signal</keyword>
<evidence type="ECO:0000313" key="3">
    <source>
        <dbReference type="Proteomes" id="UP000679352"/>
    </source>
</evidence>
<protein>
    <submittedName>
        <fullName evidence="2">Uncharacterized protein</fullName>
    </submittedName>
</protein>
<dbReference type="AlphaFoldDB" id="A0A975PCI3"/>